<dbReference type="InterPro" id="IPR029058">
    <property type="entry name" value="AB_hydrolase_fold"/>
</dbReference>
<dbReference type="SUPFAM" id="SSF53474">
    <property type="entry name" value="alpha/beta-Hydrolases"/>
    <property type="match status" value="1"/>
</dbReference>
<proteinExistence type="predicted"/>
<evidence type="ECO:0000313" key="2">
    <source>
        <dbReference type="Proteomes" id="UP000463975"/>
    </source>
</evidence>
<reference evidence="1 2" key="1">
    <citation type="submission" date="2020-01" db="EMBL/GenBank/DDBJ databases">
        <title>Genome sequencing of strain KACC 21507.</title>
        <authorList>
            <person name="Heo J."/>
            <person name="Kim S.-J."/>
            <person name="Kim J.-S."/>
            <person name="Hong S.-B."/>
            <person name="Kwon S.-W."/>
        </authorList>
    </citation>
    <scope>NUCLEOTIDE SEQUENCE [LARGE SCALE GENOMIC DNA]</scope>
    <source>
        <strain evidence="1 2">KACC 21507</strain>
    </source>
</reference>
<dbReference type="Proteomes" id="UP000463975">
    <property type="component" value="Chromosome"/>
</dbReference>
<sequence length="212" mass="23732">MTRPLLYFAHGWSYDQSFWQPVIKNLAEFSCHYEEAGYFGASPSCKLPQSPYIAIGHSAGVMNLLKRDLSRCVGLISFNGFARFSSDISYPEGITARVLERMMTKLSQNPEDVISSFRRLCGEDPPALPAHFNQERLIAGLQHLIDEDARLSLLGWDKLLVNIVGSTDPLLPSQKGLQHPCSLQEIWQGGHLLPQTHSTRAARLIRDIANDL</sequence>
<dbReference type="EMBL" id="CP047652">
    <property type="protein sequence ID" value="QHI95012.1"/>
    <property type="molecule type" value="Genomic_DNA"/>
</dbReference>
<keyword evidence="2" id="KW-1185">Reference proteome</keyword>
<name>A0A6P1NH66_9PROT</name>
<accession>A0A6P1NH66</accession>
<protein>
    <submittedName>
        <fullName evidence="1">Biotin synthase</fullName>
    </submittedName>
</protein>
<dbReference type="Gene3D" id="3.40.50.1820">
    <property type="entry name" value="alpha/beta hydrolase"/>
    <property type="match status" value="1"/>
</dbReference>
<organism evidence="1 2">
    <name type="scientific">Aristophania vespae</name>
    <dbReference type="NCBI Taxonomy" id="2697033"/>
    <lineage>
        <taxon>Bacteria</taxon>
        <taxon>Pseudomonadati</taxon>
        <taxon>Pseudomonadota</taxon>
        <taxon>Alphaproteobacteria</taxon>
        <taxon>Acetobacterales</taxon>
        <taxon>Acetobacteraceae</taxon>
        <taxon>Aristophania</taxon>
    </lineage>
</organism>
<dbReference type="AlphaFoldDB" id="A0A6P1NH66"/>
<dbReference type="KEGG" id="bomb:GT348_00610"/>
<dbReference type="RefSeq" id="WP_160618090.1">
    <property type="nucleotide sequence ID" value="NZ_CP047652.1"/>
</dbReference>
<gene>
    <name evidence="1" type="ORF">GT348_00610</name>
</gene>
<evidence type="ECO:0000313" key="1">
    <source>
        <dbReference type="EMBL" id="QHI95012.1"/>
    </source>
</evidence>